<dbReference type="Proteomes" id="UP000318946">
    <property type="component" value="Chromosome"/>
</dbReference>
<dbReference type="InterPro" id="IPR013783">
    <property type="entry name" value="Ig-like_fold"/>
</dbReference>
<evidence type="ECO:0000256" key="1">
    <source>
        <dbReference type="ARBA" id="ARBA00022737"/>
    </source>
</evidence>
<dbReference type="KEGG" id="acou:A5CBH24_17200"/>
<accession>A0A4Y1WU25</accession>
<dbReference type="EMBL" id="AP019735">
    <property type="protein sequence ID" value="BBL04407.1"/>
    <property type="molecule type" value="Genomic_DNA"/>
</dbReference>
<dbReference type="InterPro" id="IPR036116">
    <property type="entry name" value="FN3_sf"/>
</dbReference>
<dbReference type="InterPro" id="IPR003961">
    <property type="entry name" value="FN3_dom"/>
</dbReference>
<dbReference type="SMART" id="SM00060">
    <property type="entry name" value="FN3"/>
    <property type="match status" value="2"/>
</dbReference>
<organism evidence="4 5">
    <name type="scientific">Alistipes communis</name>
    <dbReference type="NCBI Taxonomy" id="2585118"/>
    <lineage>
        <taxon>Bacteria</taxon>
        <taxon>Pseudomonadati</taxon>
        <taxon>Bacteroidota</taxon>
        <taxon>Bacteroidia</taxon>
        <taxon>Bacteroidales</taxon>
        <taxon>Rikenellaceae</taxon>
        <taxon>Alistipes</taxon>
    </lineage>
</organism>
<proteinExistence type="predicted"/>
<dbReference type="PANTHER" id="PTHR46708:SF2">
    <property type="entry name" value="FIBRONECTIN TYPE-III DOMAIN-CONTAINING PROTEIN"/>
    <property type="match status" value="1"/>
</dbReference>
<keyword evidence="2" id="KW-0732">Signal</keyword>
<reference evidence="5" key="1">
    <citation type="submission" date="2019-06" db="EMBL/GenBank/DDBJ databases">
        <title>Alistipes onderdonkii subsp. vulgaris subsp. nov., Alistipes dispar sp. nov. and Alistipes communis sp. nov., isolated from human faeces, and creation of Alistipes onderdonkii subsp. onderdonkii subsp. nov.</title>
        <authorList>
            <person name="Sakamoto M."/>
            <person name="Ikeyama N."/>
            <person name="Ogata Y."/>
            <person name="Suda W."/>
            <person name="Iino T."/>
            <person name="Hattori M."/>
            <person name="Ohkuma M."/>
        </authorList>
    </citation>
    <scope>NUCLEOTIDE SEQUENCE [LARGE SCALE GENOMIC DNA]</scope>
    <source>
        <strain evidence="5">5CBH24</strain>
    </source>
</reference>
<feature type="chain" id="PRO_5021400221" description="Fibronectin type-III domain-containing protein" evidence="2">
    <location>
        <begin position="21"/>
        <end position="895"/>
    </location>
</feature>
<evidence type="ECO:0000313" key="5">
    <source>
        <dbReference type="Proteomes" id="UP000318946"/>
    </source>
</evidence>
<feature type="signal peptide" evidence="2">
    <location>
        <begin position="1"/>
        <end position="20"/>
    </location>
</feature>
<evidence type="ECO:0000313" key="4">
    <source>
        <dbReference type="EMBL" id="BBL04407.1"/>
    </source>
</evidence>
<feature type="domain" description="Fibronectin type-III" evidence="3">
    <location>
        <begin position="32"/>
        <end position="129"/>
    </location>
</feature>
<dbReference type="SUPFAM" id="SSF49265">
    <property type="entry name" value="Fibronectin type III"/>
    <property type="match status" value="1"/>
</dbReference>
<dbReference type="Pfam" id="PF00041">
    <property type="entry name" value="fn3"/>
    <property type="match status" value="1"/>
</dbReference>
<dbReference type="PROSITE" id="PS50853">
    <property type="entry name" value="FN3"/>
    <property type="match status" value="1"/>
</dbReference>
<protein>
    <recommendedName>
        <fullName evidence="3">Fibronectin type-III domain-containing protein</fullName>
    </recommendedName>
</protein>
<evidence type="ECO:0000256" key="2">
    <source>
        <dbReference type="SAM" id="SignalP"/>
    </source>
</evidence>
<dbReference type="RefSeq" id="WP_141412870.1">
    <property type="nucleotide sequence ID" value="NZ_AP019735.1"/>
</dbReference>
<dbReference type="PROSITE" id="PS51257">
    <property type="entry name" value="PROKAR_LIPOPROTEIN"/>
    <property type="match status" value="1"/>
</dbReference>
<keyword evidence="1" id="KW-0677">Repeat</keyword>
<dbReference type="AlphaFoldDB" id="A0A4Y1WU25"/>
<evidence type="ECO:0000259" key="3">
    <source>
        <dbReference type="PROSITE" id="PS50853"/>
    </source>
</evidence>
<sequence>MRKFGLFLCLSLLFAFTGCSDSDDVEEQGGTVLAKPSVAVTTTTSSSFKVAWDAVPNAESYKYRLSQENETGDELVVQPENSTSATALAFGDLDPKTKYILRVKAVAAAGSGLTDSEYSKIFATTLAEEAAELTFEKIAATNPTYESVDVEIVPSAENLYYWQVVENSLIEGKSDREIVAALKENISELSSGTVKKTVHGLKADTEYTVVAFGYDLDAGKSTSAVARLEAAFTTPADDRMTIAITVGEVADNNVHVTFEPSVADGRYFADVVAAADIAGKSEYEIVVLLQNKYGAEMTDIVRNGKFETDVAVEENKNYVAVAFGYNVAASEFLTQFFRAEIKNGGDEPGMSEAWVNMACVYGTISGQPGIGAELYPNDKTVKVKAGGFTLTGPATSLEEIGMTEASLRERIMKEGIDVTPSQGSYQVSAPTEYGQVWLFGTIGIDEQGNAGEANWFIVKAQASASTEPEILGMSDKNDETGGDEPIETDAWSDITAVSWEMQDAGLAIFFDCEPNKTATAVTVGAWTLDMDKFPAPPTSLEEIGIRSESELRSMTLEDGIALDMEKKYVGLKTNAGEVWLFSTVAADAEGKNGAVNWVIAQVPASPSGEYGACTILGQSENNNAGGIELVGSTYEDYLGAWTLVSYGSAIVGEKGYQFTETPLQFNVRIEKDVEGQSYKVYGWNADTEFANANPFIMNYDPKETEGIGGWLNIPLAQVVKTEGNIDWTLCPRFLSGETYYYYTNTDMDKAFIGAREKEGAVVIQGGQYEFTGGIGVVQILSMNFMGIDKDNPKGEAQTRPLETKHALAPYVLVKGDLSASNARNRMQISRKAADIARVQATINTFASLSTAAAIGAPRHVAKPTNIRQINGRSTGMLGLGTTSESMMTVYYRSDR</sequence>
<gene>
    <name evidence="4" type="ORF">A5CBH24_17200</name>
</gene>
<name>A0A4Y1WU25_9BACT</name>
<dbReference type="GeneID" id="78342436"/>
<dbReference type="Gene3D" id="2.60.40.10">
    <property type="entry name" value="Immunoglobulins"/>
    <property type="match status" value="1"/>
</dbReference>
<dbReference type="InterPro" id="IPR050991">
    <property type="entry name" value="ECM_Regulatory_Proteins"/>
</dbReference>
<dbReference type="OrthoDB" id="1070949at2"/>
<dbReference type="PANTHER" id="PTHR46708">
    <property type="entry name" value="TENASCIN"/>
    <property type="match status" value="1"/>
</dbReference>
<keyword evidence="5" id="KW-1185">Reference proteome</keyword>
<dbReference type="CDD" id="cd00063">
    <property type="entry name" value="FN3"/>
    <property type="match status" value="1"/>
</dbReference>